<sequence length="515" mass="58854">MATNIPSNDKLIESNRPRSHSNIKHQSPEDPRDPNTSSPKPKKNMFDISHFKYKALNVLRDCYSSTAEGFSSISRLFNDNSSDLLWLLGTVYVNIDEKRDSSLKPHSNSSVNSHSTSSSDSPSGDSNLDTAENNFSLPKSQSSTDFTKFESLIDDQQAHQSSRWGFYLGKLSSISKPYPTKFVDRFQNLIWCTYRYNCRPLDPSNFITDAGWGCMLRAGQTLLAQALQYHYFGKDYNMDWNNMEERLQYLKIIKMFIDDEHQSSICSIYRMSELGKTQGMSVGEWFGPNGTCNIIKNSDIPIEIYVTSDGVVRLCDIIDLPEGKFYSEILGKEFKEKNCMKPTLILVATRLGIDRVNPIYYNFIKFCLTVPQTVGIAGGKPSSALYFPGFDNNDLIYLDPHINKPAVEQRKIDEYCLDDIISYRCTSPKKINISKIDPCMFFGFYIHDIYEFVDFYKRIISLDNKGISNIIQFSFEKTPSDQNIDLGRMSLSSKDGKDNILQTEVEDEDLDDWVI</sequence>
<feature type="domain" description="Peptidase C54 catalytic" evidence="12">
    <location>
        <begin position="180"/>
        <end position="457"/>
    </location>
</feature>
<dbReference type="OrthoDB" id="2960936at2759"/>
<dbReference type="EMBL" id="MBFS01000210">
    <property type="protein sequence ID" value="PVV03620.1"/>
    <property type="molecule type" value="Genomic_DNA"/>
</dbReference>
<keyword evidence="3 10" id="KW-0963">Cytoplasm</keyword>
<evidence type="ECO:0000313" key="13">
    <source>
        <dbReference type="EMBL" id="PVV03620.1"/>
    </source>
</evidence>
<dbReference type="InterPro" id="IPR038765">
    <property type="entry name" value="Papain-like_cys_pep_sf"/>
</dbReference>
<keyword evidence="7" id="KW-0653">Protein transport</keyword>
<keyword evidence="4 10" id="KW-0645">Protease</keyword>
<dbReference type="GO" id="GO:0016485">
    <property type="term" value="P:protein processing"/>
    <property type="evidence" value="ECO:0007669"/>
    <property type="project" value="TreeGrafter"/>
</dbReference>
<evidence type="ECO:0000256" key="10">
    <source>
        <dbReference type="RuleBase" id="RU363115"/>
    </source>
</evidence>
<keyword evidence="8" id="KW-0072">Autophagy</keyword>
<dbReference type="EC" id="3.4.22.-" evidence="10"/>
<feature type="region of interest" description="Disordered" evidence="11">
    <location>
        <begin position="1"/>
        <end position="44"/>
    </location>
</feature>
<evidence type="ECO:0000256" key="8">
    <source>
        <dbReference type="ARBA" id="ARBA00023006"/>
    </source>
</evidence>
<keyword evidence="5 10" id="KW-0378">Hydrolase</keyword>
<comment type="similarity">
    <text evidence="1 10">Belongs to the peptidase C54 family.</text>
</comment>
<dbReference type="Proteomes" id="UP000245609">
    <property type="component" value="Unassembled WGS sequence"/>
</dbReference>
<feature type="region of interest" description="Disordered" evidence="11">
    <location>
        <begin position="100"/>
        <end position="142"/>
    </location>
</feature>
<comment type="function">
    <text evidence="10">Required for selective autophagic degradation of the nucleus (nucleophagy) as well as for mitophagy which contributes to regulate mitochondrial quantity and quality by eliminating the mitochondria to a basal level to fulfill cellular energy requirements and preventing excess ROS production.</text>
</comment>
<evidence type="ECO:0000256" key="4">
    <source>
        <dbReference type="ARBA" id="ARBA00022670"/>
    </source>
</evidence>
<feature type="compositionally biased region" description="Polar residues" evidence="11">
    <location>
        <begin position="130"/>
        <end position="142"/>
    </location>
</feature>
<dbReference type="GO" id="GO:0005737">
    <property type="term" value="C:cytoplasm"/>
    <property type="evidence" value="ECO:0007669"/>
    <property type="project" value="UniProtKB-SubCell"/>
</dbReference>
<comment type="catalytic activity">
    <reaction evidence="9">
        <text>[protein]-C-terminal L-amino acid-glycyl-phosphatidylethanolamide + H2O = [protein]-C-terminal L-amino acid-glycine + a 1,2-diacyl-sn-glycero-3-phosphoethanolamine</text>
        <dbReference type="Rhea" id="RHEA:67548"/>
        <dbReference type="Rhea" id="RHEA-COMP:17323"/>
        <dbReference type="Rhea" id="RHEA-COMP:17324"/>
        <dbReference type="ChEBI" id="CHEBI:15377"/>
        <dbReference type="ChEBI" id="CHEBI:64612"/>
        <dbReference type="ChEBI" id="CHEBI:172940"/>
        <dbReference type="ChEBI" id="CHEBI:172941"/>
    </reaction>
    <physiologicalReaction direction="left-to-right" evidence="9">
        <dbReference type="Rhea" id="RHEA:67549"/>
    </physiologicalReaction>
</comment>
<dbReference type="GO" id="GO:0000045">
    <property type="term" value="P:autophagosome assembly"/>
    <property type="evidence" value="ECO:0007669"/>
    <property type="project" value="TreeGrafter"/>
</dbReference>
<evidence type="ECO:0000256" key="2">
    <source>
        <dbReference type="ARBA" id="ARBA00022448"/>
    </source>
</evidence>
<dbReference type="PANTHER" id="PTHR22624">
    <property type="entry name" value="CYSTEINE PROTEASE ATG4"/>
    <property type="match status" value="1"/>
</dbReference>
<protein>
    <recommendedName>
        <fullName evidence="10">Cysteine protease</fullName>
        <ecNumber evidence="10">3.4.22.-</ecNumber>
    </recommendedName>
</protein>
<evidence type="ECO:0000259" key="12">
    <source>
        <dbReference type="Pfam" id="PF03416"/>
    </source>
</evidence>
<dbReference type="AlphaFoldDB" id="A0A2T9ZGD1"/>
<dbReference type="STRING" id="133381.A0A2T9ZGD1"/>
<comment type="caution">
    <text evidence="13">The sequence shown here is derived from an EMBL/GenBank/DDBJ whole genome shotgun (WGS) entry which is preliminary data.</text>
</comment>
<dbReference type="GO" id="GO:0034727">
    <property type="term" value="P:piecemeal microautophagy of the nucleus"/>
    <property type="evidence" value="ECO:0007669"/>
    <property type="project" value="TreeGrafter"/>
</dbReference>
<name>A0A2T9ZGD1_9FUNG</name>
<evidence type="ECO:0000313" key="14">
    <source>
        <dbReference type="Proteomes" id="UP000245609"/>
    </source>
</evidence>
<keyword evidence="6" id="KW-0788">Thiol protease</keyword>
<organism evidence="13 14">
    <name type="scientific">Smittium megazygosporum</name>
    <dbReference type="NCBI Taxonomy" id="133381"/>
    <lineage>
        <taxon>Eukaryota</taxon>
        <taxon>Fungi</taxon>
        <taxon>Fungi incertae sedis</taxon>
        <taxon>Zoopagomycota</taxon>
        <taxon>Kickxellomycotina</taxon>
        <taxon>Harpellomycetes</taxon>
        <taxon>Harpellales</taxon>
        <taxon>Legeriomycetaceae</taxon>
        <taxon>Smittium</taxon>
    </lineage>
</organism>
<proteinExistence type="inferred from homology"/>
<evidence type="ECO:0000256" key="11">
    <source>
        <dbReference type="SAM" id="MobiDB-lite"/>
    </source>
</evidence>
<dbReference type="GO" id="GO:0004197">
    <property type="term" value="F:cysteine-type endopeptidase activity"/>
    <property type="evidence" value="ECO:0007669"/>
    <property type="project" value="TreeGrafter"/>
</dbReference>
<reference evidence="13 14" key="1">
    <citation type="journal article" date="2018" name="MBio">
        <title>Comparative Genomics Reveals the Core Gene Toolbox for the Fungus-Insect Symbiosis.</title>
        <authorList>
            <person name="Wang Y."/>
            <person name="Stata M."/>
            <person name="Wang W."/>
            <person name="Stajich J.E."/>
            <person name="White M.M."/>
            <person name="Moncalvo J.M."/>
        </authorList>
    </citation>
    <scope>NUCLEOTIDE SEQUENCE [LARGE SCALE GENOMIC DNA]</scope>
    <source>
        <strain evidence="13 14">SC-DP-2</strain>
    </source>
</reference>
<evidence type="ECO:0000256" key="7">
    <source>
        <dbReference type="ARBA" id="ARBA00022927"/>
    </source>
</evidence>
<keyword evidence="14" id="KW-1185">Reference proteome</keyword>
<comment type="subcellular location">
    <subcellularLocation>
        <location evidence="10">Nucleus</location>
    </subcellularLocation>
    <subcellularLocation>
        <location evidence="10">Cytoplasm</location>
    </subcellularLocation>
</comment>
<keyword evidence="10" id="KW-0539">Nucleus</keyword>
<dbReference type="GO" id="GO:0015031">
    <property type="term" value="P:protein transport"/>
    <property type="evidence" value="ECO:0007669"/>
    <property type="project" value="UniProtKB-KW"/>
</dbReference>
<dbReference type="Pfam" id="PF03416">
    <property type="entry name" value="Peptidase_C54"/>
    <property type="match status" value="1"/>
</dbReference>
<dbReference type="GO" id="GO:0000423">
    <property type="term" value="P:mitophagy"/>
    <property type="evidence" value="ECO:0007669"/>
    <property type="project" value="TreeGrafter"/>
</dbReference>
<gene>
    <name evidence="13" type="ORF">BB560_001889</name>
</gene>
<evidence type="ECO:0000256" key="1">
    <source>
        <dbReference type="ARBA" id="ARBA00010958"/>
    </source>
</evidence>
<evidence type="ECO:0000256" key="5">
    <source>
        <dbReference type="ARBA" id="ARBA00022801"/>
    </source>
</evidence>
<dbReference type="PANTHER" id="PTHR22624:SF49">
    <property type="entry name" value="CYSTEINE PROTEASE"/>
    <property type="match status" value="1"/>
</dbReference>
<dbReference type="GO" id="GO:0005634">
    <property type="term" value="C:nucleus"/>
    <property type="evidence" value="ECO:0007669"/>
    <property type="project" value="UniProtKB-SubCell"/>
</dbReference>
<dbReference type="InterPro" id="IPR046792">
    <property type="entry name" value="Peptidase_C54_cat"/>
</dbReference>
<feature type="compositionally biased region" description="Low complexity" evidence="11">
    <location>
        <begin position="107"/>
        <end position="129"/>
    </location>
</feature>
<evidence type="ECO:0000256" key="9">
    <source>
        <dbReference type="ARBA" id="ARBA00029362"/>
    </source>
</evidence>
<accession>A0A2T9ZGD1</accession>
<dbReference type="SUPFAM" id="SSF54001">
    <property type="entry name" value="Cysteine proteinases"/>
    <property type="match status" value="1"/>
</dbReference>
<dbReference type="GO" id="GO:0035973">
    <property type="term" value="P:aggrephagy"/>
    <property type="evidence" value="ECO:0007669"/>
    <property type="project" value="TreeGrafter"/>
</dbReference>
<evidence type="ECO:0000256" key="6">
    <source>
        <dbReference type="ARBA" id="ARBA00022807"/>
    </source>
</evidence>
<dbReference type="InterPro" id="IPR005078">
    <property type="entry name" value="Peptidase_C54"/>
</dbReference>
<dbReference type="GO" id="GO:0019786">
    <property type="term" value="F:protein-phosphatidylethanolamide deconjugating activity"/>
    <property type="evidence" value="ECO:0007669"/>
    <property type="project" value="InterPro"/>
</dbReference>
<evidence type="ECO:0000256" key="3">
    <source>
        <dbReference type="ARBA" id="ARBA00022490"/>
    </source>
</evidence>
<keyword evidence="2" id="KW-0813">Transport</keyword>